<protein>
    <recommendedName>
        <fullName evidence="4">Polyamine aminopropyltransferase</fullName>
    </recommendedName>
    <alternativeName>
        <fullName evidence="4">Putrescine aminopropyltransferase</fullName>
        <shortName evidence="4">PAPT</shortName>
    </alternativeName>
    <alternativeName>
        <fullName evidence="4">Spermidine synthase</fullName>
        <shortName evidence="4">SPDS</shortName>
        <shortName evidence="4">SPDSY</shortName>
        <ecNumber evidence="4">2.5.1.16</ecNumber>
    </alternativeName>
</protein>
<keyword evidence="2 4" id="KW-0808">Transferase</keyword>
<dbReference type="PANTHER" id="PTHR43317">
    <property type="entry name" value="THERMOSPERMINE SYNTHASE ACAULIS5"/>
    <property type="match status" value="1"/>
</dbReference>
<dbReference type="SUPFAM" id="SSF53335">
    <property type="entry name" value="S-adenosyl-L-methionine-dependent methyltransferases"/>
    <property type="match status" value="1"/>
</dbReference>
<feature type="transmembrane region" description="Helical" evidence="4">
    <location>
        <begin position="131"/>
        <end position="154"/>
    </location>
</feature>
<dbReference type="InterPro" id="IPR030374">
    <property type="entry name" value="PABS"/>
</dbReference>
<comment type="caution">
    <text evidence="7">The sequence shown here is derived from an EMBL/GenBank/DDBJ whole genome shotgun (WGS) entry which is preliminary data.</text>
</comment>
<keyword evidence="4" id="KW-0745">Spermidine biosynthesis</keyword>
<comment type="function">
    <text evidence="4">Catalyzes the irreversible transfer of a propylamine group from the amino donor S-adenosylmethioninamine (decarboxy-AdoMet) to putrescine (1,4-diaminobutane) to yield spermidine.</text>
</comment>
<keyword evidence="4" id="KW-0472">Membrane</keyword>
<feature type="binding site" evidence="4">
    <location>
        <position position="340"/>
    </location>
    <ligand>
        <name>S-methyl-5'-thioadenosine</name>
        <dbReference type="ChEBI" id="CHEBI:17509"/>
    </ligand>
</feature>
<organism evidence="7 8">
    <name type="scientific">Mastigocoleus testarum BC008</name>
    <dbReference type="NCBI Taxonomy" id="371196"/>
    <lineage>
        <taxon>Bacteria</taxon>
        <taxon>Bacillati</taxon>
        <taxon>Cyanobacteriota</taxon>
        <taxon>Cyanophyceae</taxon>
        <taxon>Nostocales</taxon>
        <taxon>Hapalosiphonaceae</taxon>
        <taxon>Mastigocoleus</taxon>
    </lineage>
</organism>
<evidence type="ECO:0000256" key="3">
    <source>
        <dbReference type="ARBA" id="ARBA00023115"/>
    </source>
</evidence>
<feature type="binding site" evidence="4">
    <location>
        <position position="266"/>
    </location>
    <ligand>
        <name>S-methyl-5'-thioadenosine</name>
        <dbReference type="ChEBI" id="CHEBI:17509"/>
    </ligand>
</feature>
<gene>
    <name evidence="4" type="primary">speE</name>
    <name evidence="7" type="ORF">BC008_03345</name>
</gene>
<feature type="transmembrane region" description="Helical" evidence="4">
    <location>
        <begin position="166"/>
        <end position="189"/>
    </location>
</feature>
<accession>A0A0V7ZX87</accession>
<dbReference type="GO" id="GO:0005886">
    <property type="term" value="C:plasma membrane"/>
    <property type="evidence" value="ECO:0007669"/>
    <property type="project" value="UniProtKB-SubCell"/>
</dbReference>
<dbReference type="AlphaFoldDB" id="A0A0V7ZX87"/>
<feature type="transmembrane region" description="Helical" evidence="4">
    <location>
        <begin position="31"/>
        <end position="57"/>
    </location>
</feature>
<dbReference type="InterPro" id="IPR029063">
    <property type="entry name" value="SAM-dependent_MTases_sf"/>
</dbReference>
<comment type="catalytic activity">
    <reaction evidence="4">
        <text>S-adenosyl 3-(methylsulfanyl)propylamine + putrescine = S-methyl-5'-thioadenosine + spermidine + H(+)</text>
        <dbReference type="Rhea" id="RHEA:12721"/>
        <dbReference type="ChEBI" id="CHEBI:15378"/>
        <dbReference type="ChEBI" id="CHEBI:17509"/>
        <dbReference type="ChEBI" id="CHEBI:57443"/>
        <dbReference type="ChEBI" id="CHEBI:57834"/>
        <dbReference type="ChEBI" id="CHEBI:326268"/>
        <dbReference type="EC" id="2.5.1.16"/>
    </reaction>
</comment>
<keyword evidence="3 4" id="KW-0620">Polyamine biosynthesis</keyword>
<dbReference type="FunFam" id="3.40.50.150:FF:000088">
    <property type="entry name" value="Polyamine aminopropyltransferase"/>
    <property type="match status" value="1"/>
</dbReference>
<feature type="transmembrane region" description="Helical" evidence="4">
    <location>
        <begin position="195"/>
        <end position="213"/>
    </location>
</feature>
<evidence type="ECO:0000256" key="4">
    <source>
        <dbReference type="HAMAP-Rule" id="MF_00198"/>
    </source>
</evidence>
<dbReference type="CDD" id="cd02440">
    <property type="entry name" value="AdoMet_MTases"/>
    <property type="match status" value="1"/>
</dbReference>
<dbReference type="PROSITE" id="PS51006">
    <property type="entry name" value="PABS_2"/>
    <property type="match status" value="1"/>
</dbReference>
<evidence type="ECO:0000256" key="2">
    <source>
        <dbReference type="ARBA" id="ARBA00022679"/>
    </source>
</evidence>
<comment type="subcellular location">
    <subcellularLocation>
        <location evidence="4">Cell membrane</location>
        <topology evidence="4">Multi-pass membrane protein</topology>
    </subcellularLocation>
</comment>
<dbReference type="UniPathway" id="UPA00248">
    <property type="reaction ID" value="UER00314"/>
</dbReference>
<evidence type="ECO:0000256" key="1">
    <source>
        <dbReference type="ARBA" id="ARBA00007867"/>
    </source>
</evidence>
<proteinExistence type="inferred from homology"/>
<dbReference type="GO" id="GO:0004766">
    <property type="term" value="F:spermidine synthase activity"/>
    <property type="evidence" value="ECO:0007669"/>
    <property type="project" value="UniProtKB-UniRule"/>
</dbReference>
<dbReference type="EC" id="2.5.1.16" evidence="4"/>
<feature type="binding site" evidence="4">
    <location>
        <position position="296"/>
    </location>
    <ligand>
        <name>spermidine</name>
        <dbReference type="ChEBI" id="CHEBI:57834"/>
    </ligand>
</feature>
<evidence type="ECO:0000256" key="5">
    <source>
        <dbReference type="PROSITE-ProRule" id="PRU00354"/>
    </source>
</evidence>
<dbReference type="Proteomes" id="UP000053372">
    <property type="component" value="Unassembled WGS sequence"/>
</dbReference>
<evidence type="ECO:0000313" key="7">
    <source>
        <dbReference type="EMBL" id="KST69236.1"/>
    </source>
</evidence>
<feature type="transmembrane region" description="Helical" evidence="4">
    <location>
        <begin position="99"/>
        <end position="125"/>
    </location>
</feature>
<dbReference type="OrthoDB" id="9793120at2"/>
<evidence type="ECO:0000313" key="8">
    <source>
        <dbReference type="Proteomes" id="UP000053372"/>
    </source>
</evidence>
<comment type="similarity">
    <text evidence="1 4">Belongs to the spermidine/spermine synthase family.</text>
</comment>
<comment type="subunit">
    <text evidence="4">Homodimer or homotetramer.</text>
</comment>
<dbReference type="RefSeq" id="WP_027842808.1">
    <property type="nucleotide sequence ID" value="NZ_LMTZ01000031.1"/>
</dbReference>
<comment type="pathway">
    <text evidence="4">Amine and polyamine biosynthesis; spermidine biosynthesis; spermidine from putrescine: step 1/1.</text>
</comment>
<dbReference type="GO" id="GO:0008295">
    <property type="term" value="P:spermidine biosynthetic process"/>
    <property type="evidence" value="ECO:0007669"/>
    <property type="project" value="UniProtKB-UniRule"/>
</dbReference>
<feature type="binding site" evidence="4">
    <location>
        <position position="320"/>
    </location>
    <ligand>
        <name>spermidine</name>
        <dbReference type="ChEBI" id="CHEBI:57834"/>
    </ligand>
</feature>
<dbReference type="Gene3D" id="3.40.50.150">
    <property type="entry name" value="Vaccinia Virus protein VP39"/>
    <property type="match status" value="1"/>
</dbReference>
<reference evidence="7 8" key="1">
    <citation type="journal article" date="2015" name="Genome Announc.">
        <title>Draft Genome of the Euendolithic (true boring) Cyanobacterium Mastigocoleus testarum strain BC008.</title>
        <authorList>
            <person name="Guida B.S."/>
            <person name="Garcia-Pichel F."/>
        </authorList>
    </citation>
    <scope>NUCLEOTIDE SEQUENCE [LARGE SCALE GENOMIC DNA]</scope>
    <source>
        <strain evidence="7 8">BC008</strain>
    </source>
</reference>
<dbReference type="GO" id="GO:0010487">
    <property type="term" value="F:thermospermine synthase activity"/>
    <property type="evidence" value="ECO:0007669"/>
    <property type="project" value="UniProtKB-ARBA"/>
</dbReference>
<sequence length="530" mass="58503">MEQEIKKDDFYHLEKKNISNNIKLNRTQRQLLLAAAAVSSGSGLAVELLLGTLASYLVGNQALAYGIAVGGFLAAMGIGSYLSRFIAPKAEGIILQRNLLLAFTWVELLIAPLTAFLPLGLFALFVLGGSIWLGLFLVTILLGILAGLEVPLLTRILEEAEGVREALAGVLALDYLGGLLGSLTFPVLLLPFFGMFPTAFILGALPALMVFAIGRNFTQLRRWGYVGLALGVLLLSLAPFAIPLSNNLENNLYSAPIIKRVQTAYQRIVLTHKGKDLRLFLNGDLQLSSVDEYRYHEALVHPAMSATPNKKRVLVMGAGDGMAVREVLKWQDVERVVLIELDPEMIKLANTHPRLTKINKSALLDPRVEIIYADAFLKAPNLNETFDVIIADFPDPDEKILAKLYSEGFYRRLSEILAENGILVTQASSPFFAPKVLSCIATTISQVGLEVHPYTVDVPSFGPWGFVLASNNIFEPEKLQLPIPTRFLTEPILHHLFELPKDIQLLKVEINRLSHPVIVGYQSDNRWLSY</sequence>
<feature type="domain" description="PABS" evidence="6">
    <location>
        <begin position="231"/>
        <end position="471"/>
    </location>
</feature>
<name>A0A0V7ZX87_9CYAN</name>
<dbReference type="NCBIfam" id="NF002956">
    <property type="entry name" value="PRK03612.1"/>
    <property type="match status" value="1"/>
</dbReference>
<dbReference type="Pfam" id="PF01564">
    <property type="entry name" value="Spermine_synth"/>
    <property type="match status" value="1"/>
</dbReference>
<dbReference type="InterPro" id="IPR001045">
    <property type="entry name" value="Spermi_synthase"/>
</dbReference>
<feature type="active site" description="Proton acceptor" evidence="4 5">
    <location>
        <position position="392"/>
    </location>
</feature>
<keyword evidence="4" id="KW-0812">Transmembrane</keyword>
<feature type="binding site" evidence="4">
    <location>
        <begin position="374"/>
        <end position="375"/>
    </location>
    <ligand>
        <name>S-methyl-5'-thioadenosine</name>
        <dbReference type="ChEBI" id="CHEBI:17509"/>
    </ligand>
</feature>
<comment type="caution">
    <text evidence="4">Lacks conserved residue(s) required for the propagation of feature annotation.</text>
</comment>
<evidence type="ECO:0000259" key="6">
    <source>
        <dbReference type="PROSITE" id="PS51006"/>
    </source>
</evidence>
<keyword evidence="8" id="KW-1185">Reference proteome</keyword>
<keyword evidence="4" id="KW-1133">Transmembrane helix</keyword>
<feature type="transmembrane region" description="Helical" evidence="4">
    <location>
        <begin position="63"/>
        <end position="87"/>
    </location>
</feature>
<feature type="transmembrane region" description="Helical" evidence="4">
    <location>
        <begin position="225"/>
        <end position="244"/>
    </location>
</feature>
<dbReference type="PANTHER" id="PTHR43317:SF1">
    <property type="entry name" value="THERMOSPERMINE SYNTHASE ACAULIS5"/>
    <property type="match status" value="1"/>
</dbReference>
<dbReference type="EMBL" id="LMTZ01000031">
    <property type="protein sequence ID" value="KST69236.1"/>
    <property type="molecule type" value="Genomic_DNA"/>
</dbReference>
<keyword evidence="4" id="KW-1003">Cell membrane</keyword>
<dbReference type="HAMAP" id="MF_00198">
    <property type="entry name" value="Spermidine_synth"/>
    <property type="match status" value="1"/>
</dbReference>
<dbReference type="NCBIfam" id="NF037959">
    <property type="entry name" value="MFS_SpdSyn"/>
    <property type="match status" value="1"/>
</dbReference>